<dbReference type="Proteomes" id="UP000265955">
    <property type="component" value="Unassembled WGS sequence"/>
</dbReference>
<dbReference type="GO" id="GO:0006935">
    <property type="term" value="P:chemotaxis"/>
    <property type="evidence" value="ECO:0007669"/>
    <property type="project" value="InterPro"/>
</dbReference>
<dbReference type="GO" id="GO:0007165">
    <property type="term" value="P:signal transduction"/>
    <property type="evidence" value="ECO:0007669"/>
    <property type="project" value="UniProtKB-KW"/>
</dbReference>
<sequence length="545" mass="57879">MKLAKLKIGQRLTIGFGMAIAVMVVVILYGAAKLMNINQSVEVMVKDRYPQTALANSIKSDLFDVVQTMRDILFATDRDEIKNYVTGIEQSMAFVEKSTGELNQKPSVSPEEEDLKKGLKDGEDKFKAELECFKQLVKAGDRDQAKDILYTTVQTAQVAYFQTLNQVIAIHADAMVNSSRAAIDDAKRAVVVMLALAGGACMLAVMIGLFVTRSITRPLSQAVELAKRVAEGDLTATIDVKSQDETGMLVQSLKHMNDSLGRIVAEVRTGINAISTASSEIATGNMDLASRTEQQAGSVERTVASMDGLTSTVKQNADNARQANQLAATASQVAMKGGAVVGQVVETMESINDSAKKIVDIISVIDGIAFQTNILALNAAVEAARAGEQGRGFAVVASEVRSLAQRSAGAAKEIKQLIGDSVDRVNAGSKLVGQAGTTMDEVVESVKRVTGIVAEISSASAEQSTDIEQINQAFTQIDEATNQNAALVEEAAAAAERMREEAGMLARAVSIFRLDAASHERTVEFNVTPAAPALGKYATALLNAG</sequence>
<name>A0A3A3G8Q1_9BURK</name>
<keyword evidence="6" id="KW-0812">Transmembrane</keyword>
<dbReference type="SUPFAM" id="SSF58104">
    <property type="entry name" value="Methyl-accepting chemotaxis protein (MCP) signaling domain"/>
    <property type="match status" value="1"/>
</dbReference>
<dbReference type="PROSITE" id="PS50885">
    <property type="entry name" value="HAMP"/>
    <property type="match status" value="1"/>
</dbReference>
<evidence type="ECO:0000256" key="6">
    <source>
        <dbReference type="SAM" id="Phobius"/>
    </source>
</evidence>
<organism evidence="9 10">
    <name type="scientific">Noviherbaspirillum saxi</name>
    <dbReference type="NCBI Taxonomy" id="2320863"/>
    <lineage>
        <taxon>Bacteria</taxon>
        <taxon>Pseudomonadati</taxon>
        <taxon>Pseudomonadota</taxon>
        <taxon>Betaproteobacteria</taxon>
        <taxon>Burkholderiales</taxon>
        <taxon>Oxalobacteraceae</taxon>
        <taxon>Noviherbaspirillum</taxon>
    </lineage>
</organism>
<keyword evidence="10" id="KW-1185">Reference proteome</keyword>
<dbReference type="PANTHER" id="PTHR43531:SF14">
    <property type="entry name" value="METHYL-ACCEPTING CHEMOTAXIS PROTEIN I-RELATED"/>
    <property type="match status" value="1"/>
</dbReference>
<dbReference type="Pfam" id="PF12729">
    <property type="entry name" value="4HB_MCP_1"/>
    <property type="match status" value="1"/>
</dbReference>
<evidence type="ECO:0000313" key="10">
    <source>
        <dbReference type="Proteomes" id="UP000265955"/>
    </source>
</evidence>
<dbReference type="OrthoDB" id="8712992at2"/>
<evidence type="ECO:0000256" key="2">
    <source>
        <dbReference type="ARBA" id="ARBA00022481"/>
    </source>
</evidence>
<dbReference type="FunFam" id="1.10.287.950:FF:000001">
    <property type="entry name" value="Methyl-accepting chemotaxis sensory transducer"/>
    <property type="match status" value="1"/>
</dbReference>
<dbReference type="EMBL" id="QYUO01000001">
    <property type="protein sequence ID" value="RJF98525.1"/>
    <property type="molecule type" value="Genomic_DNA"/>
</dbReference>
<dbReference type="Pfam" id="PF00672">
    <property type="entry name" value="HAMP"/>
    <property type="match status" value="1"/>
</dbReference>
<feature type="transmembrane region" description="Helical" evidence="6">
    <location>
        <begin position="12"/>
        <end position="32"/>
    </location>
</feature>
<dbReference type="CDD" id="cd19411">
    <property type="entry name" value="MCP2201-like_sensor"/>
    <property type="match status" value="1"/>
</dbReference>
<dbReference type="Pfam" id="PF00015">
    <property type="entry name" value="MCPsignal"/>
    <property type="match status" value="1"/>
</dbReference>
<accession>A0A3A3G8Q1</accession>
<evidence type="ECO:0000259" key="8">
    <source>
        <dbReference type="PROSITE" id="PS50885"/>
    </source>
</evidence>
<dbReference type="PROSITE" id="PS50111">
    <property type="entry name" value="CHEMOTAXIS_TRANSDUC_2"/>
    <property type="match status" value="1"/>
</dbReference>
<evidence type="ECO:0000259" key="7">
    <source>
        <dbReference type="PROSITE" id="PS50111"/>
    </source>
</evidence>
<protein>
    <submittedName>
        <fullName evidence="9">HAMP domain-containing protein</fullName>
    </submittedName>
</protein>
<dbReference type="GO" id="GO:0005886">
    <property type="term" value="C:plasma membrane"/>
    <property type="evidence" value="ECO:0007669"/>
    <property type="project" value="TreeGrafter"/>
</dbReference>
<dbReference type="CDD" id="cd06225">
    <property type="entry name" value="HAMP"/>
    <property type="match status" value="1"/>
</dbReference>
<dbReference type="GO" id="GO:0004888">
    <property type="term" value="F:transmembrane signaling receptor activity"/>
    <property type="evidence" value="ECO:0007669"/>
    <property type="project" value="InterPro"/>
</dbReference>
<dbReference type="InterPro" id="IPR004089">
    <property type="entry name" value="MCPsignal_dom"/>
</dbReference>
<dbReference type="PANTHER" id="PTHR43531">
    <property type="entry name" value="PROTEIN ICFG"/>
    <property type="match status" value="1"/>
</dbReference>
<keyword evidence="2" id="KW-0488">Methylation</keyword>
<keyword evidence="5" id="KW-0175">Coiled coil</keyword>
<gene>
    <name evidence="9" type="ORF">D3871_08385</name>
</gene>
<comment type="caution">
    <text evidence="9">The sequence shown here is derived from an EMBL/GenBank/DDBJ whole genome shotgun (WGS) entry which is preliminary data.</text>
</comment>
<evidence type="ECO:0000313" key="9">
    <source>
        <dbReference type="EMBL" id="RJF98525.1"/>
    </source>
</evidence>
<dbReference type="CDD" id="cd11386">
    <property type="entry name" value="MCP_signal"/>
    <property type="match status" value="1"/>
</dbReference>
<feature type="transmembrane region" description="Helical" evidence="6">
    <location>
        <begin position="189"/>
        <end position="211"/>
    </location>
</feature>
<dbReference type="Gene3D" id="1.10.287.950">
    <property type="entry name" value="Methyl-accepting chemotaxis protein"/>
    <property type="match status" value="1"/>
</dbReference>
<dbReference type="SMART" id="SM00304">
    <property type="entry name" value="HAMP"/>
    <property type="match status" value="1"/>
</dbReference>
<dbReference type="AlphaFoldDB" id="A0A3A3G8Q1"/>
<evidence type="ECO:0000256" key="1">
    <source>
        <dbReference type="ARBA" id="ARBA00004370"/>
    </source>
</evidence>
<keyword evidence="6" id="KW-0472">Membrane</keyword>
<feature type="domain" description="HAMP" evidence="8">
    <location>
        <begin position="213"/>
        <end position="265"/>
    </location>
</feature>
<comment type="subcellular location">
    <subcellularLocation>
        <location evidence="1">Membrane</location>
    </subcellularLocation>
</comment>
<comment type="similarity">
    <text evidence="3">Belongs to the methyl-accepting chemotaxis (MCP) protein family.</text>
</comment>
<proteinExistence type="inferred from homology"/>
<evidence type="ECO:0000256" key="5">
    <source>
        <dbReference type="SAM" id="Coils"/>
    </source>
</evidence>
<reference evidence="10" key="1">
    <citation type="submission" date="2018-09" db="EMBL/GenBank/DDBJ databases">
        <authorList>
            <person name="Zhu H."/>
        </authorList>
    </citation>
    <scope>NUCLEOTIDE SEQUENCE [LARGE SCALE GENOMIC DNA]</scope>
    <source>
        <strain evidence="10">K1R23-30</strain>
    </source>
</reference>
<dbReference type="InterPro" id="IPR024478">
    <property type="entry name" value="HlyB_4HB_MCP"/>
</dbReference>
<dbReference type="PRINTS" id="PR00260">
    <property type="entry name" value="CHEMTRNSDUCR"/>
</dbReference>
<evidence type="ECO:0000256" key="3">
    <source>
        <dbReference type="ARBA" id="ARBA00029447"/>
    </source>
</evidence>
<dbReference type="SMART" id="SM00283">
    <property type="entry name" value="MA"/>
    <property type="match status" value="1"/>
</dbReference>
<evidence type="ECO:0000256" key="4">
    <source>
        <dbReference type="PROSITE-ProRule" id="PRU00284"/>
    </source>
</evidence>
<keyword evidence="6" id="KW-1133">Transmembrane helix</keyword>
<dbReference type="RefSeq" id="WP_119768476.1">
    <property type="nucleotide sequence ID" value="NZ_QYUO01000001.1"/>
</dbReference>
<dbReference type="InterPro" id="IPR047347">
    <property type="entry name" value="YvaQ-like_sensor"/>
</dbReference>
<dbReference type="InterPro" id="IPR003660">
    <property type="entry name" value="HAMP_dom"/>
</dbReference>
<dbReference type="Gene3D" id="6.10.340.10">
    <property type="match status" value="1"/>
</dbReference>
<dbReference type="InterPro" id="IPR004090">
    <property type="entry name" value="Chemotax_Me-accpt_rcpt"/>
</dbReference>
<feature type="coiled-coil region" evidence="5">
    <location>
        <begin position="470"/>
        <end position="497"/>
    </location>
</feature>
<feature type="domain" description="Methyl-accepting transducer" evidence="7">
    <location>
        <begin position="270"/>
        <end position="499"/>
    </location>
</feature>
<keyword evidence="4" id="KW-0807">Transducer</keyword>
<dbReference type="InterPro" id="IPR051310">
    <property type="entry name" value="MCP_chemotaxis"/>
</dbReference>